<evidence type="ECO:0000256" key="12">
    <source>
        <dbReference type="SAM" id="MobiDB-lite"/>
    </source>
</evidence>
<dbReference type="PANTHER" id="PTHR43463">
    <property type="entry name" value="NICOTINATE-NUCLEOTIDE--DIMETHYLBENZIMIDAZOLE PHOSPHORIBOSYLTRANSFERASE"/>
    <property type="match status" value="1"/>
</dbReference>
<comment type="caution">
    <text evidence="13">The sequence shown here is derived from an EMBL/GenBank/DDBJ whole genome shotgun (WGS) entry which is preliminary data.</text>
</comment>
<feature type="region of interest" description="Disordered" evidence="12">
    <location>
        <begin position="349"/>
        <end position="375"/>
    </location>
</feature>
<comment type="function">
    <text evidence="1 11">Catalyzes the synthesis of alpha-ribazole-5'-phosphate from nicotinate mononucleotide (NAMN) and 5,6-dimethylbenzimidazole (DMB).</text>
</comment>
<comment type="pathway">
    <text evidence="2 11">Nucleoside biosynthesis; alpha-ribazole biosynthesis; alpha-ribazole from 5,6-dimethylbenzimidazole: step 1/2.</text>
</comment>
<dbReference type="Gene3D" id="1.10.1610.10">
    <property type="match status" value="1"/>
</dbReference>
<dbReference type="Gene3D" id="3.40.50.10210">
    <property type="match status" value="1"/>
</dbReference>
<evidence type="ECO:0000256" key="5">
    <source>
        <dbReference type="ARBA" id="ARBA00015486"/>
    </source>
</evidence>
<dbReference type="RefSeq" id="WP_110821585.1">
    <property type="nucleotide sequence ID" value="NZ_JAXBDC010000002.1"/>
</dbReference>
<evidence type="ECO:0000313" key="13">
    <source>
        <dbReference type="EMBL" id="PYY27588.1"/>
    </source>
</evidence>
<dbReference type="NCBIfam" id="NF000996">
    <property type="entry name" value="PRK00105.1"/>
    <property type="match status" value="1"/>
</dbReference>
<dbReference type="PANTHER" id="PTHR43463:SF1">
    <property type="entry name" value="NICOTINATE-NUCLEOTIDE--DIMETHYLBENZIMIDAZOLE PHOSPHORIBOSYLTRANSFERASE"/>
    <property type="match status" value="1"/>
</dbReference>
<dbReference type="Pfam" id="PF02277">
    <property type="entry name" value="DBI_PRT"/>
    <property type="match status" value="1"/>
</dbReference>
<dbReference type="SUPFAM" id="SSF52733">
    <property type="entry name" value="Nicotinate mononucleotide:5,6-dimethylbenzimidazole phosphoribosyltransferase (CobT)"/>
    <property type="match status" value="1"/>
</dbReference>
<reference evidence="13 14" key="1">
    <citation type="submission" date="2018-01" db="EMBL/GenBank/DDBJ databases">
        <title>Genome sequence of the PGP bacterium Paenibacillus illinoisensis E3.</title>
        <authorList>
            <person name="Rolli E."/>
            <person name="Marasco R."/>
            <person name="Bessem C."/>
            <person name="Michoud G."/>
            <person name="Gaiarsa S."/>
            <person name="Borin S."/>
            <person name="Daffonchio D."/>
        </authorList>
    </citation>
    <scope>NUCLEOTIDE SEQUENCE [LARGE SCALE GENOMIC DNA]</scope>
    <source>
        <strain evidence="13 14">E3</strain>
    </source>
</reference>
<evidence type="ECO:0000256" key="9">
    <source>
        <dbReference type="ARBA" id="ARBA00030686"/>
    </source>
</evidence>
<dbReference type="EMBL" id="PRLG01000021">
    <property type="protein sequence ID" value="PYY27588.1"/>
    <property type="molecule type" value="Genomic_DNA"/>
</dbReference>
<feature type="active site" description="Proton acceptor" evidence="11">
    <location>
        <position position="320"/>
    </location>
</feature>
<dbReference type="InterPro" id="IPR023195">
    <property type="entry name" value="Nict_dMeBzImd_PRibTrfase_N"/>
</dbReference>
<feature type="compositionally biased region" description="Polar residues" evidence="12">
    <location>
        <begin position="349"/>
        <end position="366"/>
    </location>
</feature>
<evidence type="ECO:0000256" key="10">
    <source>
        <dbReference type="ARBA" id="ARBA00047340"/>
    </source>
</evidence>
<evidence type="ECO:0000256" key="1">
    <source>
        <dbReference type="ARBA" id="ARBA00002197"/>
    </source>
</evidence>
<evidence type="ECO:0000256" key="7">
    <source>
        <dbReference type="ARBA" id="ARBA00022676"/>
    </source>
</evidence>
<proteinExistence type="inferred from homology"/>
<dbReference type="InterPro" id="IPR017846">
    <property type="entry name" value="Nict_dMeBzImd_PRibTrfase_bact"/>
</dbReference>
<keyword evidence="6 11" id="KW-0169">Cobalamin biosynthesis</keyword>
<dbReference type="Proteomes" id="UP000247459">
    <property type="component" value="Unassembled WGS sequence"/>
</dbReference>
<dbReference type="InterPro" id="IPR003200">
    <property type="entry name" value="Nict_dMeBzImd_PRibTrfase"/>
</dbReference>
<gene>
    <name evidence="11 13" type="primary">cobT</name>
    <name evidence="13" type="ORF">PIL02S_04191</name>
</gene>
<name>A0A2W0CID6_9BACL</name>
<comment type="catalytic activity">
    <reaction evidence="10 11">
        <text>5,6-dimethylbenzimidazole + nicotinate beta-D-ribonucleotide = alpha-ribazole 5'-phosphate + nicotinate + H(+)</text>
        <dbReference type="Rhea" id="RHEA:11196"/>
        <dbReference type="ChEBI" id="CHEBI:15378"/>
        <dbReference type="ChEBI" id="CHEBI:15890"/>
        <dbReference type="ChEBI" id="CHEBI:32544"/>
        <dbReference type="ChEBI" id="CHEBI:57502"/>
        <dbReference type="ChEBI" id="CHEBI:57918"/>
        <dbReference type="EC" id="2.4.2.21"/>
    </reaction>
</comment>
<evidence type="ECO:0000256" key="3">
    <source>
        <dbReference type="ARBA" id="ARBA00007110"/>
    </source>
</evidence>
<dbReference type="CDD" id="cd02439">
    <property type="entry name" value="DMB-PRT_CobT"/>
    <property type="match status" value="1"/>
</dbReference>
<dbReference type="UniPathway" id="UPA00061">
    <property type="reaction ID" value="UER00516"/>
</dbReference>
<dbReference type="OrthoDB" id="9781491at2"/>
<protein>
    <recommendedName>
        <fullName evidence="5 11">Nicotinate-nucleotide--dimethylbenzimidazole phosphoribosyltransferase</fullName>
        <shortName evidence="11">NN:DBI PRT</shortName>
        <ecNumber evidence="4 11">2.4.2.21</ecNumber>
    </recommendedName>
    <alternativeName>
        <fullName evidence="9 11">N(1)-alpha-phosphoribosyltransferase</fullName>
    </alternativeName>
</protein>
<dbReference type="FunFam" id="3.40.50.10210:FF:000001">
    <property type="entry name" value="Nicotinate-nucleotide--dimethylbenzimidazole phosphoribosyltransferase"/>
    <property type="match status" value="1"/>
</dbReference>
<accession>A0A2W0CID6</accession>
<keyword evidence="7 11" id="KW-0328">Glycosyltransferase</keyword>
<evidence type="ECO:0000256" key="11">
    <source>
        <dbReference type="HAMAP-Rule" id="MF_00230"/>
    </source>
</evidence>
<dbReference type="HAMAP" id="MF_00230">
    <property type="entry name" value="CobT"/>
    <property type="match status" value="1"/>
</dbReference>
<dbReference type="InterPro" id="IPR036087">
    <property type="entry name" value="Nict_dMeBzImd_PRibTrfase_sf"/>
</dbReference>
<evidence type="ECO:0000256" key="8">
    <source>
        <dbReference type="ARBA" id="ARBA00022679"/>
    </source>
</evidence>
<keyword evidence="8 11" id="KW-0808">Transferase</keyword>
<dbReference type="GO" id="GO:0009236">
    <property type="term" value="P:cobalamin biosynthetic process"/>
    <property type="evidence" value="ECO:0007669"/>
    <property type="project" value="UniProtKB-UniRule"/>
</dbReference>
<evidence type="ECO:0000256" key="2">
    <source>
        <dbReference type="ARBA" id="ARBA00005049"/>
    </source>
</evidence>
<evidence type="ECO:0000313" key="14">
    <source>
        <dbReference type="Proteomes" id="UP000247459"/>
    </source>
</evidence>
<dbReference type="AlphaFoldDB" id="A0A2W0CID6"/>
<evidence type="ECO:0000256" key="6">
    <source>
        <dbReference type="ARBA" id="ARBA00022573"/>
    </source>
</evidence>
<evidence type="ECO:0000256" key="4">
    <source>
        <dbReference type="ARBA" id="ARBA00011991"/>
    </source>
</evidence>
<dbReference type="EC" id="2.4.2.21" evidence="4 11"/>
<dbReference type="GO" id="GO:0008939">
    <property type="term" value="F:nicotinate-nucleotide-dimethylbenzimidazole phosphoribosyltransferase activity"/>
    <property type="evidence" value="ECO:0007669"/>
    <property type="project" value="UniProtKB-UniRule"/>
</dbReference>
<dbReference type="NCBIfam" id="TIGR03160">
    <property type="entry name" value="cobT_DBIPRT"/>
    <property type="match status" value="1"/>
</dbReference>
<comment type="similarity">
    <text evidence="3 11">Belongs to the CobT family.</text>
</comment>
<organism evidence="13 14">
    <name type="scientific">Paenibacillus illinoisensis</name>
    <dbReference type="NCBI Taxonomy" id="59845"/>
    <lineage>
        <taxon>Bacteria</taxon>
        <taxon>Bacillati</taxon>
        <taxon>Bacillota</taxon>
        <taxon>Bacilli</taxon>
        <taxon>Bacillales</taxon>
        <taxon>Paenibacillaceae</taxon>
        <taxon>Paenibacillus</taxon>
    </lineage>
</organism>
<sequence length="375" mass="38045">MNNEQTLEQLIDRIVGPNEEVAAEASAHVDSLTKPPGSLGKLEQLVIRLAGITGEARPCLDRRAVIVMAADHGVVAEGISAFPAEVTPQMVHNFLAGGAAVNVLARHAGADVICVDIGVNADLEHPDLVSRKVRKGTANMAQGPAMSRDEAIQAILAGAEVVATEVAKGTRLFVTGEMGIGNTTASAAVMCALTGTAPASAVGRGTGMDDAGLQRKAAVVSRALSVNAPDADDALDVLGKVGGLEIAGLTGVILAAAAHGCPVVVDGFISTAAALIARQLAPVSVEYMIASHTSHESGHAALLRELGLKPMLDLDMRLGEGTGGVLSLHLIDAACRILNEMATFASAGVSGSSNENVRADESSTAASAVRGEVSP</sequence>